<feature type="domain" description="Low molecular weight protein antigen 6 PH" evidence="2">
    <location>
        <begin position="72"/>
        <end position="122"/>
    </location>
</feature>
<dbReference type="InterPro" id="IPR019692">
    <property type="entry name" value="CFP-6_PH"/>
</dbReference>
<proteinExistence type="predicted"/>
<evidence type="ECO:0000313" key="3">
    <source>
        <dbReference type="EMBL" id="KAB2350675.1"/>
    </source>
</evidence>
<dbReference type="Proteomes" id="UP000468735">
    <property type="component" value="Unassembled WGS sequence"/>
</dbReference>
<feature type="transmembrane region" description="Helical" evidence="1">
    <location>
        <begin position="21"/>
        <end position="41"/>
    </location>
</feature>
<keyword evidence="4" id="KW-1185">Reference proteome</keyword>
<accession>A0A6H9YWU0</accession>
<evidence type="ECO:0000313" key="4">
    <source>
        <dbReference type="Proteomes" id="UP000468735"/>
    </source>
</evidence>
<dbReference type="RefSeq" id="WP_151559075.1">
    <property type="nucleotide sequence ID" value="NZ_WBMT01000003.1"/>
</dbReference>
<comment type="caution">
    <text evidence="3">The sequence shown here is derived from an EMBL/GenBank/DDBJ whole genome shotgun (WGS) entry which is preliminary data.</text>
</comment>
<protein>
    <submittedName>
        <fullName evidence="3">PH domain-containing protein</fullName>
    </submittedName>
</protein>
<evidence type="ECO:0000256" key="1">
    <source>
        <dbReference type="SAM" id="Phobius"/>
    </source>
</evidence>
<organism evidence="3 4">
    <name type="scientific">Actinomadura rudentiformis</name>
    <dbReference type="NCBI Taxonomy" id="359158"/>
    <lineage>
        <taxon>Bacteria</taxon>
        <taxon>Bacillati</taxon>
        <taxon>Actinomycetota</taxon>
        <taxon>Actinomycetes</taxon>
        <taxon>Streptosporangiales</taxon>
        <taxon>Thermomonosporaceae</taxon>
        <taxon>Actinomadura</taxon>
    </lineage>
</organism>
<dbReference type="OrthoDB" id="3824918at2"/>
<keyword evidence="1" id="KW-0472">Membrane</keyword>
<keyword evidence="1" id="KW-0812">Transmembrane</keyword>
<sequence>MSAKDAATYPRTLRCWRFLGLLVGVTAFCGLTTTLLVSGATSSRSNPSDLSRAILSGLFFVLTAVCVMFLIRTRVVIEESGVGVVWGFHRRHLAWDEIIEITADSAGIGAGWFLHVRTAEREHAAVAFPTTRGKSPEPGTRLYEPSGDEPYGLYKLHAELWEEWQSRIA</sequence>
<feature type="transmembrane region" description="Helical" evidence="1">
    <location>
        <begin position="53"/>
        <end position="71"/>
    </location>
</feature>
<keyword evidence="1" id="KW-1133">Transmembrane helix</keyword>
<dbReference type="AlphaFoldDB" id="A0A6H9YWU0"/>
<evidence type="ECO:0000259" key="2">
    <source>
        <dbReference type="Pfam" id="PF10756"/>
    </source>
</evidence>
<dbReference type="EMBL" id="WBMT01000003">
    <property type="protein sequence ID" value="KAB2350675.1"/>
    <property type="molecule type" value="Genomic_DNA"/>
</dbReference>
<name>A0A6H9YWU0_9ACTN</name>
<dbReference type="Pfam" id="PF10756">
    <property type="entry name" value="bPH_6"/>
    <property type="match status" value="1"/>
</dbReference>
<reference evidence="3 4" key="1">
    <citation type="submission" date="2019-09" db="EMBL/GenBank/DDBJ databases">
        <title>Actinomadura physcomitrii sp. nov., a novel actinomycete isolated from moss [Physcomitrium sphaericum (Ludw) Fuernr].</title>
        <authorList>
            <person name="Zhuang X."/>
            <person name="Liu C."/>
        </authorList>
    </citation>
    <scope>NUCLEOTIDE SEQUENCE [LARGE SCALE GENOMIC DNA]</scope>
    <source>
        <strain evidence="3 4">HMC1</strain>
    </source>
</reference>
<gene>
    <name evidence="3" type="ORF">F8566_06680</name>
</gene>